<feature type="region of interest" description="Disordered" evidence="1">
    <location>
        <begin position="1"/>
        <end position="90"/>
    </location>
</feature>
<evidence type="ECO:0000313" key="3">
    <source>
        <dbReference type="Proteomes" id="UP000799757"/>
    </source>
</evidence>
<evidence type="ECO:0000256" key="1">
    <source>
        <dbReference type="SAM" id="MobiDB-lite"/>
    </source>
</evidence>
<dbReference type="AlphaFoldDB" id="A0A6A6XLV8"/>
<keyword evidence="3" id="KW-1185">Reference proteome</keyword>
<feature type="compositionally biased region" description="Low complexity" evidence="1">
    <location>
        <begin position="73"/>
        <end position="83"/>
    </location>
</feature>
<gene>
    <name evidence="2" type="ORF">K505DRAFT_334471</name>
</gene>
<name>A0A6A6XLV8_9PLEO</name>
<dbReference type="EMBL" id="MU001811">
    <property type="protein sequence ID" value="KAF2797214.1"/>
    <property type="molecule type" value="Genomic_DNA"/>
</dbReference>
<reference evidence="2" key="1">
    <citation type="journal article" date="2020" name="Stud. Mycol.">
        <title>101 Dothideomycetes genomes: a test case for predicting lifestyles and emergence of pathogens.</title>
        <authorList>
            <person name="Haridas S."/>
            <person name="Albert R."/>
            <person name="Binder M."/>
            <person name="Bloem J."/>
            <person name="Labutti K."/>
            <person name="Salamov A."/>
            <person name="Andreopoulos B."/>
            <person name="Baker S."/>
            <person name="Barry K."/>
            <person name="Bills G."/>
            <person name="Bluhm B."/>
            <person name="Cannon C."/>
            <person name="Castanera R."/>
            <person name="Culley D."/>
            <person name="Daum C."/>
            <person name="Ezra D."/>
            <person name="Gonzalez J."/>
            <person name="Henrissat B."/>
            <person name="Kuo A."/>
            <person name="Liang C."/>
            <person name="Lipzen A."/>
            <person name="Lutzoni F."/>
            <person name="Magnuson J."/>
            <person name="Mondo S."/>
            <person name="Nolan M."/>
            <person name="Ohm R."/>
            <person name="Pangilinan J."/>
            <person name="Park H.-J."/>
            <person name="Ramirez L."/>
            <person name="Alfaro M."/>
            <person name="Sun H."/>
            <person name="Tritt A."/>
            <person name="Yoshinaga Y."/>
            <person name="Zwiers L.-H."/>
            <person name="Turgeon B."/>
            <person name="Goodwin S."/>
            <person name="Spatafora J."/>
            <person name="Crous P."/>
            <person name="Grigoriev I."/>
        </authorList>
    </citation>
    <scope>NUCLEOTIDE SEQUENCE</scope>
    <source>
        <strain evidence="2">CBS 109.77</strain>
    </source>
</reference>
<feature type="compositionally biased region" description="Basic and acidic residues" evidence="1">
    <location>
        <begin position="112"/>
        <end position="130"/>
    </location>
</feature>
<dbReference type="Proteomes" id="UP000799757">
    <property type="component" value="Unassembled WGS sequence"/>
</dbReference>
<feature type="region of interest" description="Disordered" evidence="1">
    <location>
        <begin position="105"/>
        <end position="130"/>
    </location>
</feature>
<organism evidence="2 3">
    <name type="scientific">Melanomma pulvis-pyrius CBS 109.77</name>
    <dbReference type="NCBI Taxonomy" id="1314802"/>
    <lineage>
        <taxon>Eukaryota</taxon>
        <taxon>Fungi</taxon>
        <taxon>Dikarya</taxon>
        <taxon>Ascomycota</taxon>
        <taxon>Pezizomycotina</taxon>
        <taxon>Dothideomycetes</taxon>
        <taxon>Pleosporomycetidae</taxon>
        <taxon>Pleosporales</taxon>
        <taxon>Melanommataceae</taxon>
        <taxon>Melanomma</taxon>
    </lineage>
</organism>
<feature type="compositionally biased region" description="Polar residues" evidence="1">
    <location>
        <begin position="51"/>
        <end position="68"/>
    </location>
</feature>
<accession>A0A6A6XLV8</accession>
<protein>
    <submittedName>
        <fullName evidence="2">Uncharacterized protein</fullName>
    </submittedName>
</protein>
<sequence length="130" mass="14472">MDECTEDSPLASREKSTQLKVLPRNPQKERPGLAQAPQDTSKSAPKCDEGSFNNHTYGNRNISFYNTENETKSSTSGGNSHNNHSYRDDNKVMYTGAKIDKDFMSQFFSEQKSGRSDSKGTDRGDADHAD</sequence>
<proteinExistence type="predicted"/>
<evidence type="ECO:0000313" key="2">
    <source>
        <dbReference type="EMBL" id="KAF2797214.1"/>
    </source>
</evidence>